<evidence type="ECO:0000313" key="4">
    <source>
        <dbReference type="EMBL" id="QDL38668.1"/>
    </source>
</evidence>
<dbReference type="FunFam" id="3.40.50.720:FF:000084">
    <property type="entry name" value="Short-chain dehydrogenase reductase"/>
    <property type="match status" value="1"/>
</dbReference>
<evidence type="ECO:0000313" key="5">
    <source>
        <dbReference type="Proteomes" id="UP000316798"/>
    </source>
</evidence>
<dbReference type="PANTHER" id="PTHR45024">
    <property type="entry name" value="DEHYDROGENASES, SHORT CHAIN"/>
    <property type="match status" value="1"/>
</dbReference>
<dbReference type="PRINTS" id="PR00080">
    <property type="entry name" value="SDRFAMILY"/>
</dbReference>
<dbReference type="OrthoDB" id="9804774at2"/>
<dbReference type="InterPro" id="IPR036291">
    <property type="entry name" value="NAD(P)-bd_dom_sf"/>
</dbReference>
<evidence type="ECO:0000256" key="1">
    <source>
        <dbReference type="ARBA" id="ARBA00006484"/>
    </source>
</evidence>
<evidence type="ECO:0000256" key="2">
    <source>
        <dbReference type="ARBA" id="ARBA00023002"/>
    </source>
</evidence>
<sequence length="352" mass="36970">MFHSISCGDGGARKTVFPATAPSFLHCLPLLAPPDGLVNAASVDGTATWKHGDSCMNSFEGQVALITGGGRGVGRSIALTLAAKGVSVVIDDLFRDAGGVSAAETVVKEIEQAGGAGLALEEDVSSEEGTRRMVEATVGRFGRLDILIMCAGNNVRGLLHELTVEQWDSVIASHLRGHFLCCKAALPQMLKQNSGRILTVASRGAFFQVPDSKRVPRSSRKPPSTAYSAAKAAILGLTTTLAVELWDTGINVNCLMPSATTQLFPETTPRMVGGVPATESMNPDDVAPAAVYLCSPEAADISGELMYAAGGDMVFYGDQLDVRGSRMVRKHGRWTQEELQSVVPAILGIAAT</sequence>
<keyword evidence="5" id="KW-1185">Reference proteome</keyword>
<name>A0A515DE19_9BURK</name>
<accession>A0A515DE19</accession>
<dbReference type="InterPro" id="IPR051687">
    <property type="entry name" value="Peroxisomal_Beta-Oxidation"/>
</dbReference>
<dbReference type="AlphaFoldDB" id="A0A515DE19"/>
<dbReference type="PRINTS" id="PR00081">
    <property type="entry name" value="GDHRDH"/>
</dbReference>
<comment type="similarity">
    <text evidence="1 3">Belongs to the short-chain dehydrogenases/reductases (SDR) family.</text>
</comment>
<gene>
    <name evidence="4" type="ORF">EUB48_16260</name>
</gene>
<dbReference type="Proteomes" id="UP000316798">
    <property type="component" value="Chromosome"/>
</dbReference>
<dbReference type="Pfam" id="PF00106">
    <property type="entry name" value="adh_short"/>
    <property type="match status" value="1"/>
</dbReference>
<dbReference type="SUPFAM" id="SSF51735">
    <property type="entry name" value="NAD(P)-binding Rossmann-fold domains"/>
    <property type="match status" value="1"/>
</dbReference>
<reference evidence="4 5" key="1">
    <citation type="submission" date="2019-01" db="EMBL/GenBank/DDBJ databases">
        <title>Genomic insights into a novel species Rhodoferax sp.</title>
        <authorList>
            <person name="Jin L."/>
        </authorList>
    </citation>
    <scope>NUCLEOTIDE SEQUENCE [LARGE SCALE GENOMIC DNA]</scope>
    <source>
        <strain evidence="4 5">CHu59-6-5</strain>
    </source>
</reference>
<organism evidence="4 5">
    <name type="scientific">Rhodoferax sediminis</name>
    <dbReference type="NCBI Taxonomy" id="2509614"/>
    <lineage>
        <taxon>Bacteria</taxon>
        <taxon>Pseudomonadati</taxon>
        <taxon>Pseudomonadota</taxon>
        <taxon>Betaproteobacteria</taxon>
        <taxon>Burkholderiales</taxon>
        <taxon>Comamonadaceae</taxon>
        <taxon>Rhodoferax</taxon>
    </lineage>
</organism>
<dbReference type="GO" id="GO:0016491">
    <property type="term" value="F:oxidoreductase activity"/>
    <property type="evidence" value="ECO:0007669"/>
    <property type="project" value="UniProtKB-KW"/>
</dbReference>
<dbReference type="KEGG" id="rhf:EUB48_16260"/>
<keyword evidence="2" id="KW-0560">Oxidoreductase</keyword>
<evidence type="ECO:0000256" key="3">
    <source>
        <dbReference type="RuleBase" id="RU000363"/>
    </source>
</evidence>
<dbReference type="InterPro" id="IPR002347">
    <property type="entry name" value="SDR_fam"/>
</dbReference>
<dbReference type="CDD" id="cd05233">
    <property type="entry name" value="SDR_c"/>
    <property type="match status" value="1"/>
</dbReference>
<dbReference type="PANTHER" id="PTHR45024:SF2">
    <property type="entry name" value="SCP2 DOMAIN-CONTAINING PROTEIN"/>
    <property type="match status" value="1"/>
</dbReference>
<dbReference type="Gene3D" id="3.40.50.720">
    <property type="entry name" value="NAD(P)-binding Rossmann-like Domain"/>
    <property type="match status" value="1"/>
</dbReference>
<proteinExistence type="inferred from homology"/>
<dbReference type="EMBL" id="CP035503">
    <property type="protein sequence ID" value="QDL38668.1"/>
    <property type="molecule type" value="Genomic_DNA"/>
</dbReference>
<protein>
    <submittedName>
        <fullName evidence="4">SDR family oxidoreductase</fullName>
    </submittedName>
</protein>